<comment type="caution">
    <text evidence="2">The sequence shown here is derived from an EMBL/GenBank/DDBJ whole genome shotgun (WGS) entry which is preliminary data.</text>
</comment>
<proteinExistence type="predicted"/>
<sequence>MRPNRFVKIFVWFLIVSILLSTLLFSIGWMFE</sequence>
<dbReference type="Proteomes" id="UP000570361">
    <property type="component" value="Unassembled WGS sequence"/>
</dbReference>
<organism evidence="2 3">
    <name type="scientific">Paenibacillus phyllosphaerae</name>
    <dbReference type="NCBI Taxonomy" id="274593"/>
    <lineage>
        <taxon>Bacteria</taxon>
        <taxon>Bacillati</taxon>
        <taxon>Bacillota</taxon>
        <taxon>Bacilli</taxon>
        <taxon>Bacillales</taxon>
        <taxon>Paenibacillaceae</taxon>
        <taxon>Paenibacillus</taxon>
    </lineage>
</organism>
<dbReference type="EMBL" id="JACHXK010000002">
    <property type="protein sequence ID" value="MBB3109203.1"/>
    <property type="molecule type" value="Genomic_DNA"/>
</dbReference>
<dbReference type="AlphaFoldDB" id="A0A7W5AUV0"/>
<keyword evidence="1" id="KW-0472">Membrane</keyword>
<evidence type="ECO:0000313" key="2">
    <source>
        <dbReference type="EMBL" id="MBB3109203.1"/>
    </source>
</evidence>
<evidence type="ECO:0008006" key="4">
    <source>
        <dbReference type="Google" id="ProtNLM"/>
    </source>
</evidence>
<keyword evidence="1" id="KW-1133">Transmembrane helix</keyword>
<evidence type="ECO:0000256" key="1">
    <source>
        <dbReference type="SAM" id="Phobius"/>
    </source>
</evidence>
<evidence type="ECO:0000313" key="3">
    <source>
        <dbReference type="Proteomes" id="UP000570361"/>
    </source>
</evidence>
<gene>
    <name evidence="2" type="ORF">FHS18_001255</name>
</gene>
<name>A0A7W5AUV0_9BACL</name>
<feature type="transmembrane region" description="Helical" evidence="1">
    <location>
        <begin position="9"/>
        <end position="31"/>
    </location>
</feature>
<keyword evidence="3" id="KW-1185">Reference proteome</keyword>
<accession>A0A7W5AUV0</accession>
<protein>
    <recommendedName>
        <fullName evidence="4">Stressosome-associated protein Prli42</fullName>
    </recommendedName>
</protein>
<reference evidence="2 3" key="1">
    <citation type="submission" date="2020-08" db="EMBL/GenBank/DDBJ databases">
        <title>Genomic Encyclopedia of Type Strains, Phase III (KMG-III): the genomes of soil and plant-associated and newly described type strains.</title>
        <authorList>
            <person name="Whitman W."/>
        </authorList>
    </citation>
    <scope>NUCLEOTIDE SEQUENCE [LARGE SCALE GENOMIC DNA]</scope>
    <source>
        <strain evidence="2 3">CECT 5862</strain>
    </source>
</reference>
<keyword evidence="1" id="KW-0812">Transmembrane</keyword>